<evidence type="ECO:0000313" key="1">
    <source>
        <dbReference type="EMBL" id="GBC02258.1"/>
    </source>
</evidence>
<comment type="caution">
    <text evidence="1">The sequence shown here is derived from an EMBL/GenBank/DDBJ whole genome shotgun (WGS) entry which is preliminary data.</text>
</comment>
<evidence type="ECO:0000313" key="2">
    <source>
        <dbReference type="Proteomes" id="UP000247702"/>
    </source>
</evidence>
<organism evidence="1 2">
    <name type="scientific">Rhizophagus clarus</name>
    <dbReference type="NCBI Taxonomy" id="94130"/>
    <lineage>
        <taxon>Eukaryota</taxon>
        <taxon>Fungi</taxon>
        <taxon>Fungi incertae sedis</taxon>
        <taxon>Mucoromycota</taxon>
        <taxon>Glomeromycotina</taxon>
        <taxon>Glomeromycetes</taxon>
        <taxon>Glomerales</taxon>
        <taxon>Glomeraceae</taxon>
        <taxon>Rhizophagus</taxon>
    </lineage>
</organism>
<accession>A0A2Z6RHN7</accession>
<dbReference type="AlphaFoldDB" id="A0A2Z6RHN7"/>
<dbReference type="Proteomes" id="UP000247702">
    <property type="component" value="Unassembled WGS sequence"/>
</dbReference>
<sequence length="122" mass="14572">MKESLKKLFNLAVLKEFEETEKPAEENDDTLAYLEYKKCKDRKNGINFKSTGIEKTEGYISFNKDKQNVRDMFDVHSNSTLRTEKENLYFTFRNEEQPTTFIYKYNKYSDKKSTVCVTYIQQ</sequence>
<gene>
    <name evidence="1" type="ORF">RclHR1_04520011</name>
</gene>
<reference evidence="1 2" key="1">
    <citation type="submission" date="2017-11" db="EMBL/GenBank/DDBJ databases">
        <title>The genome of Rhizophagus clarus HR1 reveals common genetic basis of auxotrophy among arbuscular mycorrhizal fungi.</title>
        <authorList>
            <person name="Kobayashi Y."/>
        </authorList>
    </citation>
    <scope>NUCLEOTIDE SEQUENCE [LARGE SCALE GENOMIC DNA]</scope>
    <source>
        <strain evidence="1 2">HR1</strain>
    </source>
</reference>
<dbReference type="EMBL" id="BEXD01003818">
    <property type="protein sequence ID" value="GBC02258.1"/>
    <property type="molecule type" value="Genomic_DNA"/>
</dbReference>
<name>A0A2Z6RHN7_9GLOM</name>
<proteinExistence type="predicted"/>
<protein>
    <submittedName>
        <fullName evidence="1">Uncharacterized protein</fullName>
    </submittedName>
</protein>
<keyword evidence="2" id="KW-1185">Reference proteome</keyword>